<keyword evidence="4 10" id="KW-1003">Cell membrane</keyword>
<dbReference type="InterPro" id="IPR001185">
    <property type="entry name" value="MS_channel"/>
</dbReference>
<name>A0A845BQC5_9NEIS</name>
<dbReference type="Pfam" id="PF01741">
    <property type="entry name" value="MscL"/>
    <property type="match status" value="1"/>
</dbReference>
<dbReference type="HAMAP" id="MF_00115">
    <property type="entry name" value="MscL"/>
    <property type="match status" value="1"/>
</dbReference>
<evidence type="ECO:0000256" key="10">
    <source>
        <dbReference type="HAMAP-Rule" id="MF_00115"/>
    </source>
</evidence>
<keyword evidence="7 10" id="KW-0406">Ion transport</keyword>
<evidence type="ECO:0000256" key="6">
    <source>
        <dbReference type="ARBA" id="ARBA00022989"/>
    </source>
</evidence>
<keyword evidence="12" id="KW-1185">Reference proteome</keyword>
<evidence type="ECO:0000256" key="9">
    <source>
        <dbReference type="ARBA" id="ARBA00023303"/>
    </source>
</evidence>
<evidence type="ECO:0000256" key="3">
    <source>
        <dbReference type="ARBA" id="ARBA00022448"/>
    </source>
</evidence>
<comment type="subunit">
    <text evidence="10">Homopentamer.</text>
</comment>
<dbReference type="RefSeq" id="WP_124736553.1">
    <property type="nucleotide sequence ID" value="NZ_WSSB01000005.1"/>
</dbReference>
<dbReference type="PANTHER" id="PTHR30266">
    <property type="entry name" value="MECHANOSENSITIVE CHANNEL MSCL"/>
    <property type="match status" value="1"/>
</dbReference>
<comment type="similarity">
    <text evidence="2 10">Belongs to the MscL family.</text>
</comment>
<dbReference type="InterPro" id="IPR019823">
    <property type="entry name" value="Mechanosensitive_channel_CS"/>
</dbReference>
<keyword evidence="5 10" id="KW-0812">Transmembrane</keyword>
<dbReference type="InterPro" id="IPR036019">
    <property type="entry name" value="MscL_channel"/>
</dbReference>
<evidence type="ECO:0000256" key="5">
    <source>
        <dbReference type="ARBA" id="ARBA00022692"/>
    </source>
</evidence>
<dbReference type="SUPFAM" id="SSF81330">
    <property type="entry name" value="Gated mechanosensitive channel"/>
    <property type="match status" value="1"/>
</dbReference>
<dbReference type="PANTHER" id="PTHR30266:SF2">
    <property type="entry name" value="LARGE-CONDUCTANCE MECHANOSENSITIVE CHANNEL"/>
    <property type="match status" value="1"/>
</dbReference>
<keyword evidence="10" id="KW-0997">Cell inner membrane</keyword>
<dbReference type="PRINTS" id="PR01264">
    <property type="entry name" value="MECHCHANNEL"/>
</dbReference>
<evidence type="ECO:0000256" key="4">
    <source>
        <dbReference type="ARBA" id="ARBA00022475"/>
    </source>
</evidence>
<dbReference type="GO" id="GO:0005886">
    <property type="term" value="C:plasma membrane"/>
    <property type="evidence" value="ECO:0007669"/>
    <property type="project" value="UniProtKB-SubCell"/>
</dbReference>
<feature type="transmembrane region" description="Helical" evidence="10">
    <location>
        <begin position="12"/>
        <end position="33"/>
    </location>
</feature>
<evidence type="ECO:0000313" key="12">
    <source>
        <dbReference type="Proteomes" id="UP000467214"/>
    </source>
</evidence>
<dbReference type="AlphaFoldDB" id="A0A845BQC5"/>
<keyword evidence="6 10" id="KW-1133">Transmembrane helix</keyword>
<dbReference type="Proteomes" id="UP000467214">
    <property type="component" value="Unassembled WGS sequence"/>
</dbReference>
<evidence type="ECO:0000256" key="1">
    <source>
        <dbReference type="ARBA" id="ARBA00004651"/>
    </source>
</evidence>
<proteinExistence type="inferred from homology"/>
<sequence length="152" mass="16156">MSILKEFRDFAVRGNVLDLAIAVVIGGAFGTIVKSLVDDIIMPPIGILLGNIDFSNLFLVLKQGSKLAGPYVSLAAAKDAGAVTLNVGLFINAMVSFTIVAFAIFMLVKVVNRLKREEVQAEAPATTQDCPYCLSSIPLKASRCPHCTSQLG</sequence>
<evidence type="ECO:0000256" key="2">
    <source>
        <dbReference type="ARBA" id="ARBA00007254"/>
    </source>
</evidence>
<feature type="transmembrane region" description="Helical" evidence="10">
    <location>
        <begin position="81"/>
        <end position="108"/>
    </location>
</feature>
<dbReference type="NCBIfam" id="NF001843">
    <property type="entry name" value="PRK00567.1-4"/>
    <property type="match status" value="1"/>
</dbReference>
<gene>
    <name evidence="10 11" type="primary">mscL</name>
    <name evidence="11" type="ORF">GQF02_06625</name>
</gene>
<reference evidence="11 12" key="1">
    <citation type="submission" date="2019-12" db="EMBL/GenBank/DDBJ databases">
        <title>Neisseriaceae gen. nov. sp. Genome sequencing and assembly.</title>
        <authorList>
            <person name="Liu Z."/>
            <person name="Li A."/>
        </authorList>
    </citation>
    <scope>NUCLEOTIDE SEQUENCE [LARGE SCALE GENOMIC DNA]</scope>
    <source>
        <strain evidence="11 12">B2N2-7</strain>
    </source>
</reference>
<dbReference type="NCBIfam" id="TIGR00220">
    <property type="entry name" value="mscL"/>
    <property type="match status" value="1"/>
</dbReference>
<organism evidence="11 12">
    <name type="scientific">Craterilacuibacter sinensis</name>
    <dbReference type="NCBI Taxonomy" id="2686017"/>
    <lineage>
        <taxon>Bacteria</taxon>
        <taxon>Pseudomonadati</taxon>
        <taxon>Pseudomonadota</taxon>
        <taxon>Betaproteobacteria</taxon>
        <taxon>Neisseriales</taxon>
        <taxon>Neisseriaceae</taxon>
        <taxon>Craterilacuibacter</taxon>
    </lineage>
</organism>
<keyword evidence="9 10" id="KW-0407">Ion channel</keyword>
<dbReference type="NCBIfam" id="NF010557">
    <property type="entry name" value="PRK13952.1"/>
    <property type="match status" value="1"/>
</dbReference>
<keyword evidence="8 10" id="KW-0472">Membrane</keyword>
<evidence type="ECO:0000256" key="7">
    <source>
        <dbReference type="ARBA" id="ARBA00023065"/>
    </source>
</evidence>
<evidence type="ECO:0000256" key="8">
    <source>
        <dbReference type="ARBA" id="ARBA00023136"/>
    </source>
</evidence>
<comment type="subcellular location">
    <subcellularLocation>
        <location evidence="10">Cell inner membrane</location>
        <topology evidence="10">Multi-pass membrane protein</topology>
    </subcellularLocation>
    <subcellularLocation>
        <location evidence="1">Cell membrane</location>
        <topology evidence="1">Multi-pass membrane protein</topology>
    </subcellularLocation>
</comment>
<protein>
    <recommendedName>
        <fullName evidence="10">Large-conductance mechanosensitive channel</fullName>
    </recommendedName>
</protein>
<evidence type="ECO:0000313" key="11">
    <source>
        <dbReference type="EMBL" id="MXR36641.1"/>
    </source>
</evidence>
<dbReference type="GO" id="GO:0008381">
    <property type="term" value="F:mechanosensitive monoatomic ion channel activity"/>
    <property type="evidence" value="ECO:0007669"/>
    <property type="project" value="UniProtKB-UniRule"/>
</dbReference>
<dbReference type="Gene3D" id="1.10.1200.120">
    <property type="entry name" value="Large-conductance mechanosensitive channel, MscL, domain 1"/>
    <property type="match status" value="1"/>
</dbReference>
<accession>A0A845BQC5</accession>
<dbReference type="InterPro" id="IPR037673">
    <property type="entry name" value="MSC/AndL"/>
</dbReference>
<keyword evidence="3 10" id="KW-0813">Transport</keyword>
<dbReference type="PROSITE" id="PS01327">
    <property type="entry name" value="MSCL"/>
    <property type="match status" value="1"/>
</dbReference>
<comment type="function">
    <text evidence="10">Channel that opens in response to stretch forces in the membrane lipid bilayer. May participate in the regulation of osmotic pressure changes within the cell.</text>
</comment>
<dbReference type="EMBL" id="WSSB01000005">
    <property type="protein sequence ID" value="MXR36641.1"/>
    <property type="molecule type" value="Genomic_DNA"/>
</dbReference>
<comment type="caution">
    <text evidence="11">The sequence shown here is derived from an EMBL/GenBank/DDBJ whole genome shotgun (WGS) entry which is preliminary data.</text>
</comment>